<accession>A0AAV9DW63</accession>
<evidence type="ECO:0000256" key="7">
    <source>
        <dbReference type="SAM" id="MobiDB-lite"/>
    </source>
</evidence>
<keyword evidence="11" id="KW-1185">Reference proteome</keyword>
<evidence type="ECO:0000313" key="10">
    <source>
        <dbReference type="EMBL" id="KAK1305116.1"/>
    </source>
</evidence>
<keyword evidence="4 8" id="KW-0812">Transmembrane</keyword>
<comment type="subcellular location">
    <subcellularLocation>
        <location evidence="1">Membrane</location>
        <topology evidence="1">Multi-pass membrane protein</topology>
    </subcellularLocation>
</comment>
<dbReference type="InterPro" id="IPR005828">
    <property type="entry name" value="MFS_sugar_transport-like"/>
</dbReference>
<evidence type="ECO:0000256" key="8">
    <source>
        <dbReference type="SAM" id="Phobius"/>
    </source>
</evidence>
<dbReference type="AlphaFoldDB" id="A0AAV9DW63"/>
<evidence type="ECO:0000256" key="5">
    <source>
        <dbReference type="ARBA" id="ARBA00022989"/>
    </source>
</evidence>
<evidence type="ECO:0000259" key="9">
    <source>
        <dbReference type="PROSITE" id="PS50850"/>
    </source>
</evidence>
<organism evidence="10 11">
    <name type="scientific">Acorus calamus</name>
    <name type="common">Sweet flag</name>
    <dbReference type="NCBI Taxonomy" id="4465"/>
    <lineage>
        <taxon>Eukaryota</taxon>
        <taxon>Viridiplantae</taxon>
        <taxon>Streptophyta</taxon>
        <taxon>Embryophyta</taxon>
        <taxon>Tracheophyta</taxon>
        <taxon>Spermatophyta</taxon>
        <taxon>Magnoliopsida</taxon>
        <taxon>Liliopsida</taxon>
        <taxon>Acoraceae</taxon>
        <taxon>Acorus</taxon>
    </lineage>
</organism>
<dbReference type="PROSITE" id="PS50850">
    <property type="entry name" value="MFS"/>
    <property type="match status" value="1"/>
</dbReference>
<dbReference type="InterPro" id="IPR045262">
    <property type="entry name" value="STP/PLT_plant"/>
</dbReference>
<dbReference type="InterPro" id="IPR036259">
    <property type="entry name" value="MFS_trans_sf"/>
</dbReference>
<feature type="transmembrane region" description="Helical" evidence="8">
    <location>
        <begin position="46"/>
        <end position="67"/>
    </location>
</feature>
<dbReference type="Proteomes" id="UP001180020">
    <property type="component" value="Unassembled WGS sequence"/>
</dbReference>
<protein>
    <submittedName>
        <fullName evidence="10">Sugar transport protein 1</fullName>
    </submittedName>
</protein>
<feature type="region of interest" description="Disordered" evidence="7">
    <location>
        <begin position="71"/>
        <end position="98"/>
    </location>
</feature>
<dbReference type="EMBL" id="JAUJYO010000011">
    <property type="protein sequence ID" value="KAK1305116.1"/>
    <property type="molecule type" value="Genomic_DNA"/>
</dbReference>
<evidence type="ECO:0000313" key="11">
    <source>
        <dbReference type="Proteomes" id="UP001180020"/>
    </source>
</evidence>
<reference evidence="10" key="2">
    <citation type="submission" date="2023-06" db="EMBL/GenBank/DDBJ databases">
        <authorList>
            <person name="Ma L."/>
            <person name="Liu K.-W."/>
            <person name="Li Z."/>
            <person name="Hsiao Y.-Y."/>
            <person name="Qi Y."/>
            <person name="Fu T."/>
            <person name="Tang G."/>
            <person name="Zhang D."/>
            <person name="Sun W.-H."/>
            <person name="Liu D.-K."/>
            <person name="Li Y."/>
            <person name="Chen G.-Z."/>
            <person name="Liu X.-D."/>
            <person name="Liao X.-Y."/>
            <person name="Jiang Y.-T."/>
            <person name="Yu X."/>
            <person name="Hao Y."/>
            <person name="Huang J."/>
            <person name="Zhao X.-W."/>
            <person name="Ke S."/>
            <person name="Chen Y.-Y."/>
            <person name="Wu W.-L."/>
            <person name="Hsu J.-L."/>
            <person name="Lin Y.-F."/>
            <person name="Huang M.-D."/>
            <person name="Li C.-Y."/>
            <person name="Huang L."/>
            <person name="Wang Z.-W."/>
            <person name="Zhao X."/>
            <person name="Zhong W.-Y."/>
            <person name="Peng D.-H."/>
            <person name="Ahmad S."/>
            <person name="Lan S."/>
            <person name="Zhang J.-S."/>
            <person name="Tsai W.-C."/>
            <person name="Van De Peer Y."/>
            <person name="Liu Z.-J."/>
        </authorList>
    </citation>
    <scope>NUCLEOTIDE SEQUENCE</scope>
    <source>
        <strain evidence="10">CP</strain>
        <tissue evidence="10">Leaves</tissue>
    </source>
</reference>
<dbReference type="PANTHER" id="PTHR23500:SF10">
    <property type="entry name" value="SUGAR TRANSPORT PROTEIN MST8"/>
    <property type="match status" value="1"/>
</dbReference>
<proteinExistence type="inferred from homology"/>
<gene>
    <name evidence="10" type="primary">STP1</name>
    <name evidence="10" type="ORF">QJS10_CPB11g01318</name>
</gene>
<name>A0AAV9DW63_ACOCL</name>
<keyword evidence="6 8" id="KW-0472">Membrane</keyword>
<evidence type="ECO:0000256" key="6">
    <source>
        <dbReference type="ARBA" id="ARBA00023136"/>
    </source>
</evidence>
<dbReference type="PANTHER" id="PTHR23500">
    <property type="entry name" value="SOLUTE CARRIER FAMILY 2, FACILITATED GLUCOSE TRANSPORTER"/>
    <property type="match status" value="1"/>
</dbReference>
<keyword evidence="10" id="KW-0762">Sugar transport</keyword>
<keyword evidence="3" id="KW-0813">Transport</keyword>
<dbReference type="InterPro" id="IPR020846">
    <property type="entry name" value="MFS_dom"/>
</dbReference>
<dbReference type="Gene3D" id="1.20.1250.20">
    <property type="entry name" value="MFS general substrate transporter like domains"/>
    <property type="match status" value="1"/>
</dbReference>
<dbReference type="GO" id="GO:0015144">
    <property type="term" value="F:carbohydrate transmembrane transporter activity"/>
    <property type="evidence" value="ECO:0007669"/>
    <property type="project" value="InterPro"/>
</dbReference>
<feature type="compositionally biased region" description="Basic residues" evidence="7">
    <location>
        <begin position="71"/>
        <end position="81"/>
    </location>
</feature>
<keyword evidence="5 8" id="KW-1133">Transmembrane helix</keyword>
<feature type="compositionally biased region" description="Basic and acidic residues" evidence="7">
    <location>
        <begin position="88"/>
        <end position="98"/>
    </location>
</feature>
<dbReference type="Pfam" id="PF00083">
    <property type="entry name" value="Sugar_tr"/>
    <property type="match status" value="1"/>
</dbReference>
<sequence>MFTSSLYLAALIASFFASSVTRKLGRRASMLTGGMIFFAGAAINGFAENVAMLIIGRMLLGVGVGFANQRRMRNERRKRRGRGVEGGGEEREWEGERE</sequence>
<dbReference type="SUPFAM" id="SSF103473">
    <property type="entry name" value="MFS general substrate transporter"/>
    <property type="match status" value="1"/>
</dbReference>
<comment type="similarity">
    <text evidence="2">Belongs to the major facilitator superfamily. Sugar transporter (TC 2.A.1.1) family.</text>
</comment>
<evidence type="ECO:0000256" key="4">
    <source>
        <dbReference type="ARBA" id="ARBA00022692"/>
    </source>
</evidence>
<comment type="caution">
    <text evidence="10">The sequence shown here is derived from an EMBL/GenBank/DDBJ whole genome shotgun (WGS) entry which is preliminary data.</text>
</comment>
<reference evidence="10" key="1">
    <citation type="journal article" date="2023" name="Nat. Commun.">
        <title>Diploid and tetraploid genomes of Acorus and the evolution of monocots.</title>
        <authorList>
            <person name="Ma L."/>
            <person name="Liu K.W."/>
            <person name="Li Z."/>
            <person name="Hsiao Y.Y."/>
            <person name="Qi Y."/>
            <person name="Fu T."/>
            <person name="Tang G.D."/>
            <person name="Zhang D."/>
            <person name="Sun W.H."/>
            <person name="Liu D.K."/>
            <person name="Li Y."/>
            <person name="Chen G.Z."/>
            <person name="Liu X.D."/>
            <person name="Liao X.Y."/>
            <person name="Jiang Y.T."/>
            <person name="Yu X."/>
            <person name="Hao Y."/>
            <person name="Huang J."/>
            <person name="Zhao X.W."/>
            <person name="Ke S."/>
            <person name="Chen Y.Y."/>
            <person name="Wu W.L."/>
            <person name="Hsu J.L."/>
            <person name="Lin Y.F."/>
            <person name="Huang M.D."/>
            <person name="Li C.Y."/>
            <person name="Huang L."/>
            <person name="Wang Z.W."/>
            <person name="Zhao X."/>
            <person name="Zhong W.Y."/>
            <person name="Peng D.H."/>
            <person name="Ahmad S."/>
            <person name="Lan S."/>
            <person name="Zhang J.S."/>
            <person name="Tsai W.C."/>
            <person name="Van de Peer Y."/>
            <person name="Liu Z.J."/>
        </authorList>
    </citation>
    <scope>NUCLEOTIDE SEQUENCE</scope>
    <source>
        <strain evidence="10">CP</strain>
    </source>
</reference>
<feature type="domain" description="Major facilitator superfamily (MFS) profile" evidence="9">
    <location>
        <begin position="1"/>
        <end position="98"/>
    </location>
</feature>
<evidence type="ECO:0000256" key="2">
    <source>
        <dbReference type="ARBA" id="ARBA00010992"/>
    </source>
</evidence>
<evidence type="ECO:0000256" key="1">
    <source>
        <dbReference type="ARBA" id="ARBA00004141"/>
    </source>
</evidence>
<dbReference type="GO" id="GO:0016020">
    <property type="term" value="C:membrane"/>
    <property type="evidence" value="ECO:0007669"/>
    <property type="project" value="UniProtKB-SubCell"/>
</dbReference>
<evidence type="ECO:0000256" key="3">
    <source>
        <dbReference type="ARBA" id="ARBA00022448"/>
    </source>
</evidence>